<proteinExistence type="predicted"/>
<accession>A0A383WHV9</accession>
<evidence type="ECO:0000313" key="3">
    <source>
        <dbReference type="Proteomes" id="UP000256970"/>
    </source>
</evidence>
<sequence>MAVRKLQNQNCTIALLCNHPKLLAPDKQQSKPFLSLSPKHDTQIIVGWEPMEAYKQLVQSKTVRAKHVEEPQKDKLLQTKLREKEIKEALKEKKQAEKDGKEEERLENAAANRFERAFNHTSKRYEKEVREAHKKEEHKETGFMCEHGVWRCRICQPITKHK</sequence>
<gene>
    <name evidence="2" type="ORF">BQ4739_LOCUS17417</name>
</gene>
<feature type="coiled-coil region" evidence="1">
    <location>
        <begin position="79"/>
        <end position="107"/>
    </location>
</feature>
<dbReference type="EMBL" id="FNXT01001272">
    <property type="protein sequence ID" value="SZX77067.1"/>
    <property type="molecule type" value="Genomic_DNA"/>
</dbReference>
<name>A0A383WHV9_TETOB</name>
<organism evidence="2 3">
    <name type="scientific">Tetradesmus obliquus</name>
    <name type="common">Green alga</name>
    <name type="synonym">Acutodesmus obliquus</name>
    <dbReference type="NCBI Taxonomy" id="3088"/>
    <lineage>
        <taxon>Eukaryota</taxon>
        <taxon>Viridiplantae</taxon>
        <taxon>Chlorophyta</taxon>
        <taxon>core chlorophytes</taxon>
        <taxon>Chlorophyceae</taxon>
        <taxon>CS clade</taxon>
        <taxon>Sphaeropleales</taxon>
        <taxon>Scenedesmaceae</taxon>
        <taxon>Tetradesmus</taxon>
    </lineage>
</organism>
<keyword evidence="3" id="KW-1185">Reference proteome</keyword>
<evidence type="ECO:0000313" key="2">
    <source>
        <dbReference type="EMBL" id="SZX77067.1"/>
    </source>
</evidence>
<evidence type="ECO:0000256" key="1">
    <source>
        <dbReference type="SAM" id="Coils"/>
    </source>
</evidence>
<dbReference type="AlphaFoldDB" id="A0A383WHV9"/>
<keyword evidence="1" id="KW-0175">Coiled coil</keyword>
<dbReference type="Proteomes" id="UP000256970">
    <property type="component" value="Unassembled WGS sequence"/>
</dbReference>
<protein>
    <submittedName>
        <fullName evidence="2">Uncharacterized protein</fullName>
    </submittedName>
</protein>
<reference evidence="2 3" key="1">
    <citation type="submission" date="2016-10" db="EMBL/GenBank/DDBJ databases">
        <authorList>
            <person name="Cai Z."/>
        </authorList>
    </citation>
    <scope>NUCLEOTIDE SEQUENCE [LARGE SCALE GENOMIC DNA]</scope>
</reference>